<evidence type="ECO:0000256" key="5">
    <source>
        <dbReference type="ARBA" id="ARBA00023239"/>
    </source>
</evidence>
<comment type="similarity">
    <text evidence="7">Belongs to the transglycosylase MltG family.</text>
</comment>
<evidence type="ECO:0000256" key="6">
    <source>
        <dbReference type="ARBA" id="ARBA00023316"/>
    </source>
</evidence>
<dbReference type="AlphaFoldDB" id="A0A2J8B3H3"/>
<feature type="region of interest" description="Disordered" evidence="8">
    <location>
        <begin position="404"/>
        <end position="429"/>
    </location>
</feature>
<evidence type="ECO:0000256" key="3">
    <source>
        <dbReference type="ARBA" id="ARBA00022989"/>
    </source>
</evidence>
<dbReference type="PANTHER" id="PTHR30518:SF2">
    <property type="entry name" value="ENDOLYTIC MUREIN TRANSGLYCOSYLASE"/>
    <property type="match status" value="1"/>
</dbReference>
<evidence type="ECO:0000313" key="10">
    <source>
        <dbReference type="Proteomes" id="UP000236394"/>
    </source>
</evidence>
<evidence type="ECO:0000256" key="8">
    <source>
        <dbReference type="SAM" id="MobiDB-lite"/>
    </source>
</evidence>
<dbReference type="InterPro" id="IPR003770">
    <property type="entry name" value="MLTG-like"/>
</dbReference>
<evidence type="ECO:0000256" key="7">
    <source>
        <dbReference type="HAMAP-Rule" id="MF_02065"/>
    </source>
</evidence>
<dbReference type="GO" id="GO:0071555">
    <property type="term" value="P:cell wall organization"/>
    <property type="evidence" value="ECO:0007669"/>
    <property type="project" value="UniProtKB-KW"/>
</dbReference>
<dbReference type="Pfam" id="PF02618">
    <property type="entry name" value="YceG"/>
    <property type="match status" value="1"/>
</dbReference>
<reference evidence="10" key="1">
    <citation type="submission" date="2017-04" db="EMBL/GenBank/DDBJ databases">
        <authorList>
            <person name="Bumgarner R.E."/>
            <person name="Fredricks D.N."/>
            <person name="Srinivasan S."/>
        </authorList>
    </citation>
    <scope>NUCLEOTIDE SEQUENCE [LARGE SCALE GENOMIC DNA]</scope>
    <source>
        <strain evidence="10">KA00405</strain>
    </source>
</reference>
<comment type="catalytic activity">
    <reaction evidence="7">
        <text>a peptidoglycan chain = a peptidoglycan chain with N-acetyl-1,6-anhydromuramyl-[peptide] at the reducing end + a peptidoglycan chain with N-acetylglucosamine at the non-reducing end.</text>
        <dbReference type="EC" id="4.2.2.29"/>
    </reaction>
</comment>
<feature type="compositionally biased region" description="Low complexity" evidence="8">
    <location>
        <begin position="406"/>
        <end position="429"/>
    </location>
</feature>
<keyword evidence="1 7" id="KW-1003">Cell membrane</keyword>
<keyword evidence="3 7" id="KW-1133">Transmembrane helix</keyword>
<keyword evidence="2 7" id="KW-0812">Transmembrane</keyword>
<feature type="site" description="Important for catalytic activity" evidence="7">
    <location>
        <position position="257"/>
    </location>
</feature>
<dbReference type="EMBL" id="NBZD01000001">
    <property type="protein sequence ID" value="PNH19323.1"/>
    <property type="molecule type" value="Genomic_DNA"/>
</dbReference>
<comment type="subcellular location">
    <subcellularLocation>
        <location evidence="7">Cell membrane</location>
        <topology evidence="7">Single-pass membrane protein</topology>
    </subcellularLocation>
</comment>
<evidence type="ECO:0000313" key="9">
    <source>
        <dbReference type="EMBL" id="PNH19323.1"/>
    </source>
</evidence>
<accession>A0A2J8B3H3</accession>
<proteinExistence type="inferred from homology"/>
<organism evidence="9 10">
    <name type="scientific">Mageeibacillus indolicus</name>
    <dbReference type="NCBI Taxonomy" id="884684"/>
    <lineage>
        <taxon>Bacteria</taxon>
        <taxon>Bacillati</taxon>
        <taxon>Bacillota</taxon>
        <taxon>Clostridia</taxon>
        <taxon>Eubacteriales</taxon>
        <taxon>Oscillospiraceae</taxon>
        <taxon>Mageeibacillus</taxon>
    </lineage>
</organism>
<dbReference type="Proteomes" id="UP000236394">
    <property type="component" value="Unassembled WGS sequence"/>
</dbReference>
<protein>
    <recommendedName>
        <fullName evidence="7">Endolytic murein transglycosylase</fullName>
        <ecNumber evidence="7">4.2.2.29</ecNumber>
    </recommendedName>
    <alternativeName>
        <fullName evidence="7">Peptidoglycan lytic transglycosylase</fullName>
    </alternativeName>
    <alternativeName>
        <fullName evidence="7">Peptidoglycan polymerization terminase</fullName>
    </alternativeName>
</protein>
<evidence type="ECO:0000256" key="2">
    <source>
        <dbReference type="ARBA" id="ARBA00022692"/>
    </source>
</evidence>
<sequence length="429" mass="48190">MSRKINRSVSALTTVILIMAVLVGGFSIGYRYVISQNKRFSQYDTQNIAIGSHGEDKKIVIGKDTPGAVMVYVRYGERTSDIARKLEKLNLISHPSLFVLMSKINGFDGGYQYGTHFLKEGMSYDEIMYNLTLKPSASNITFREGLTYKQMKQLLHERGVLFDEAMMDDIINSPRKYFADMPLLETLKALPGREWLLQGYLFPDTYSFDLNTDSRTIIETMLNNAELRITSDYHKRAKKMGMSMDEVINLAAIIQMESGNIQEMYKISRVFHNRLDMGMALQSCATINYVRAEQNLPRLLVISENDLNLDTPYNTYKNIGLPPGPICNPGLEAIRAALYPSNEPDDRKLLYFSATGDGHNVFSDTFDEHLKNVRKYVLPLAKEQGFDGNLDTGKNVIYSSGGTIIAPSKSKSSKPAASNEAKPASTKKN</sequence>
<dbReference type="GO" id="GO:0008932">
    <property type="term" value="F:lytic endotransglycosylase activity"/>
    <property type="evidence" value="ECO:0007669"/>
    <property type="project" value="UniProtKB-UniRule"/>
</dbReference>
<dbReference type="PANTHER" id="PTHR30518">
    <property type="entry name" value="ENDOLYTIC MUREIN TRANSGLYCOSYLASE"/>
    <property type="match status" value="1"/>
</dbReference>
<dbReference type="Gene3D" id="3.30.160.60">
    <property type="entry name" value="Classic Zinc Finger"/>
    <property type="match status" value="1"/>
</dbReference>
<evidence type="ECO:0000256" key="4">
    <source>
        <dbReference type="ARBA" id="ARBA00023136"/>
    </source>
</evidence>
<dbReference type="GO" id="GO:0005886">
    <property type="term" value="C:plasma membrane"/>
    <property type="evidence" value="ECO:0007669"/>
    <property type="project" value="UniProtKB-SubCell"/>
</dbReference>
<dbReference type="Gene3D" id="3.30.1490.480">
    <property type="entry name" value="Endolytic murein transglycosylase"/>
    <property type="match status" value="1"/>
</dbReference>
<comment type="function">
    <text evidence="7">Functions as a peptidoglycan terminase that cleaves nascent peptidoglycan strands endolytically to terminate their elongation.</text>
</comment>
<comment type="caution">
    <text evidence="9">The sequence shown here is derived from an EMBL/GenBank/DDBJ whole genome shotgun (WGS) entry which is preliminary data.</text>
</comment>
<dbReference type="HAMAP" id="MF_02065">
    <property type="entry name" value="MltG"/>
    <property type="match status" value="1"/>
</dbReference>
<dbReference type="GO" id="GO:0009252">
    <property type="term" value="P:peptidoglycan biosynthetic process"/>
    <property type="evidence" value="ECO:0007669"/>
    <property type="project" value="UniProtKB-UniRule"/>
</dbReference>
<evidence type="ECO:0000256" key="1">
    <source>
        <dbReference type="ARBA" id="ARBA00022475"/>
    </source>
</evidence>
<keyword evidence="6 7" id="KW-0961">Cell wall biogenesis/degradation</keyword>
<name>A0A2J8B3H3_9FIRM</name>
<dbReference type="EC" id="4.2.2.29" evidence="7"/>
<keyword evidence="5 7" id="KW-0456">Lyase</keyword>
<feature type="transmembrane region" description="Helical" evidence="7">
    <location>
        <begin position="12"/>
        <end position="33"/>
    </location>
</feature>
<dbReference type="RefSeq" id="WP_102892128.1">
    <property type="nucleotide sequence ID" value="NZ_NBZD01000001.1"/>
</dbReference>
<dbReference type="NCBIfam" id="TIGR00247">
    <property type="entry name" value="endolytic transglycosylase MltG"/>
    <property type="match status" value="1"/>
</dbReference>
<gene>
    <name evidence="7" type="primary">mltG</name>
    <name evidence="9" type="ORF">B7R76_00055</name>
</gene>
<keyword evidence="4 7" id="KW-0472">Membrane</keyword>